<dbReference type="Proteomes" id="UP000285146">
    <property type="component" value="Unassembled WGS sequence"/>
</dbReference>
<feature type="region of interest" description="Disordered" evidence="1">
    <location>
        <begin position="349"/>
        <end position="417"/>
    </location>
</feature>
<dbReference type="STRING" id="1230097.A0A423VKP9"/>
<feature type="compositionally biased region" description="Polar residues" evidence="1">
    <location>
        <begin position="408"/>
        <end position="417"/>
    </location>
</feature>
<feature type="compositionally biased region" description="Basic and acidic residues" evidence="1">
    <location>
        <begin position="384"/>
        <end position="396"/>
    </location>
</feature>
<accession>A0A423VKP9</accession>
<protein>
    <recommendedName>
        <fullName evidence="4">USP domain-containing protein</fullName>
    </recommendedName>
</protein>
<evidence type="ECO:0000313" key="3">
    <source>
        <dbReference type="Proteomes" id="UP000285146"/>
    </source>
</evidence>
<organism evidence="2 3">
    <name type="scientific">Cytospora leucostoma</name>
    <dbReference type="NCBI Taxonomy" id="1230097"/>
    <lineage>
        <taxon>Eukaryota</taxon>
        <taxon>Fungi</taxon>
        <taxon>Dikarya</taxon>
        <taxon>Ascomycota</taxon>
        <taxon>Pezizomycotina</taxon>
        <taxon>Sordariomycetes</taxon>
        <taxon>Sordariomycetidae</taxon>
        <taxon>Diaporthales</taxon>
        <taxon>Cytosporaceae</taxon>
        <taxon>Cytospora</taxon>
    </lineage>
</organism>
<sequence>MEDIKTLEDVRSYVRRKNLGKPALCRLLLRFWPHSAGEDPSNMSAMDCLVMVIRHVYCHLVPEDALDETIDANELLTFAFLNLGADTSAGLEKMQEARERMFGVIKKDWRLGKSPGFADLIESEPMLESIWSFEPFRLFHPILHKGLEAHIWELIADERKQALFEARESLVVWDTEKHERLEDAVANKFGIFEGRRWRFFQGTVEMAKFSRTSLVMRVNFLPRKRLENFDINTIREIKAPAHVPHYETKLDTESAPESKPVEYRDDDKGPGSYLLMAVVRLRDSESEFDSVRLYDVYGNNIVPNADAEESAGFVDDSWLLEHQDSSYMLFYFHNDGDTCHRVQDEVGRRRADELHSQSGSPSLPDAEALDDEEPVGEEDPVNADDGKEMASSEGRKRLPRLGRRKSSQMLAGTSNSK</sequence>
<reference evidence="2 3" key="1">
    <citation type="submission" date="2015-09" db="EMBL/GenBank/DDBJ databases">
        <title>Host preference determinants of Valsa canker pathogens revealed by comparative genomics.</title>
        <authorList>
            <person name="Yin Z."/>
            <person name="Huang L."/>
        </authorList>
    </citation>
    <scope>NUCLEOTIDE SEQUENCE [LARGE SCALE GENOMIC DNA]</scope>
    <source>
        <strain evidence="2 3">SXYLt</strain>
    </source>
</reference>
<dbReference type="OrthoDB" id="4806845at2759"/>
<evidence type="ECO:0000313" key="2">
    <source>
        <dbReference type="EMBL" id="ROV91575.1"/>
    </source>
</evidence>
<feature type="compositionally biased region" description="Acidic residues" evidence="1">
    <location>
        <begin position="367"/>
        <end position="382"/>
    </location>
</feature>
<comment type="caution">
    <text evidence="2">The sequence shown here is derived from an EMBL/GenBank/DDBJ whole genome shotgun (WGS) entry which is preliminary data.</text>
</comment>
<dbReference type="AlphaFoldDB" id="A0A423VKP9"/>
<proteinExistence type="predicted"/>
<name>A0A423VKP9_9PEZI</name>
<keyword evidence="3" id="KW-1185">Reference proteome</keyword>
<evidence type="ECO:0000256" key="1">
    <source>
        <dbReference type="SAM" id="MobiDB-lite"/>
    </source>
</evidence>
<feature type="region of interest" description="Disordered" evidence="1">
    <location>
        <begin position="247"/>
        <end position="266"/>
    </location>
</feature>
<dbReference type="EMBL" id="LKEB01000090">
    <property type="protein sequence ID" value="ROV91575.1"/>
    <property type="molecule type" value="Genomic_DNA"/>
</dbReference>
<dbReference type="InParanoid" id="A0A423VKP9"/>
<evidence type="ECO:0008006" key="4">
    <source>
        <dbReference type="Google" id="ProtNLM"/>
    </source>
</evidence>
<gene>
    <name evidence="2" type="ORF">VPNG_09716</name>
</gene>
<feature type="compositionally biased region" description="Basic residues" evidence="1">
    <location>
        <begin position="397"/>
        <end position="406"/>
    </location>
</feature>